<reference evidence="2" key="1">
    <citation type="submission" date="2017-09" db="EMBL/GenBank/DDBJ databases">
        <title>Depth-based differentiation of microbial function through sediment-hosted aquifers and enrichment of novel symbionts in the deep terrestrial subsurface.</title>
        <authorList>
            <person name="Probst A.J."/>
            <person name="Ladd B."/>
            <person name="Jarett J.K."/>
            <person name="Geller-Mcgrath D.E."/>
            <person name="Sieber C.M.K."/>
            <person name="Emerson J.B."/>
            <person name="Anantharaman K."/>
            <person name="Thomas B.C."/>
            <person name="Malmstrom R."/>
            <person name="Stieglmeier M."/>
            <person name="Klingl A."/>
            <person name="Woyke T."/>
            <person name="Ryan C.M."/>
            <person name="Banfield J.F."/>
        </authorList>
    </citation>
    <scope>NUCLEOTIDE SEQUENCE [LARGE SCALE GENOMIC DNA]</scope>
</reference>
<gene>
    <name evidence="1" type="ORF">COT44_04245</name>
</gene>
<comment type="caution">
    <text evidence="1">The sequence shown here is derived from an EMBL/GenBank/DDBJ whole genome shotgun (WGS) entry which is preliminary data.</text>
</comment>
<name>A0A2M6XC80_9BACT</name>
<dbReference type="EMBL" id="PEYO01000020">
    <property type="protein sequence ID" value="PIU03250.1"/>
    <property type="molecule type" value="Genomic_DNA"/>
</dbReference>
<evidence type="ECO:0000313" key="1">
    <source>
        <dbReference type="EMBL" id="PIU03250.1"/>
    </source>
</evidence>
<evidence type="ECO:0000313" key="2">
    <source>
        <dbReference type="Proteomes" id="UP000228996"/>
    </source>
</evidence>
<dbReference type="AlphaFoldDB" id="A0A2M6XC80"/>
<dbReference type="Proteomes" id="UP000228996">
    <property type="component" value="Unassembled WGS sequence"/>
</dbReference>
<protein>
    <submittedName>
        <fullName evidence="1">Uncharacterized protein</fullName>
    </submittedName>
</protein>
<proteinExistence type="predicted"/>
<sequence>MPPNDAFYSIHIDINTGTKSQADFITSWQKANFKATPETNLNLPLNSTSFTLEKIQAAPGPNKMIIILTPLKDSYMTIQVNDLSLTQIAYQILSTFKFTN</sequence>
<organism evidence="1 2">
    <name type="scientific">Candidatus Shapirobacteria bacterium CG08_land_8_20_14_0_20_39_18</name>
    <dbReference type="NCBI Taxonomy" id="1974883"/>
    <lineage>
        <taxon>Bacteria</taxon>
        <taxon>Candidatus Shapironibacteriota</taxon>
    </lineage>
</organism>
<accession>A0A2M6XC80</accession>